<comment type="subcellular location">
    <subcellularLocation>
        <location evidence="1 11">Cytoplasm</location>
    </subcellularLocation>
</comment>
<evidence type="ECO:0000256" key="2">
    <source>
        <dbReference type="ARBA" id="ARBA00006597"/>
    </source>
</evidence>
<accession>G8JZ25</accession>
<dbReference type="EMBL" id="JN093097">
    <property type="protein sequence ID" value="AET25296.1"/>
    <property type="molecule type" value="Genomic_DNA"/>
</dbReference>
<evidence type="ECO:0000259" key="13">
    <source>
        <dbReference type="PROSITE" id="PS51674"/>
    </source>
</evidence>
<keyword evidence="6 11" id="KW-0411">Iron-sulfur</keyword>
<feature type="binding site" evidence="11">
    <location>
        <position position="187"/>
    </location>
    <ligand>
        <name>[4Fe-4S] cluster</name>
        <dbReference type="ChEBI" id="CHEBI:49883"/>
    </ligand>
</feature>
<name>G8JZ25_RHOFA</name>
<dbReference type="PROSITE" id="PS51674">
    <property type="entry name" value="4FE4S_WBL"/>
    <property type="match status" value="1"/>
</dbReference>
<feature type="binding site" evidence="11">
    <location>
        <position position="178"/>
    </location>
    <ligand>
        <name>[4Fe-4S] cluster</name>
        <dbReference type="ChEBI" id="CHEBI:49883"/>
    </ligand>
</feature>
<keyword evidence="7 11" id="KW-0805">Transcription regulation</keyword>
<evidence type="ECO:0000256" key="12">
    <source>
        <dbReference type="SAM" id="MobiDB-lite"/>
    </source>
</evidence>
<feature type="binding site" evidence="11">
    <location>
        <position position="155"/>
    </location>
    <ligand>
        <name>[4Fe-4S] cluster</name>
        <dbReference type="ChEBI" id="CHEBI:49883"/>
    </ligand>
</feature>
<evidence type="ECO:0000256" key="5">
    <source>
        <dbReference type="ARBA" id="ARBA00023004"/>
    </source>
</evidence>
<evidence type="ECO:0000256" key="10">
    <source>
        <dbReference type="ARBA" id="ARBA00023163"/>
    </source>
</evidence>
<dbReference type="GO" id="GO:0051539">
    <property type="term" value="F:4 iron, 4 sulfur cluster binding"/>
    <property type="evidence" value="ECO:0007669"/>
    <property type="project" value="UniProtKB-UniRule"/>
</dbReference>
<dbReference type="GO" id="GO:0045892">
    <property type="term" value="P:negative regulation of DNA-templated transcription"/>
    <property type="evidence" value="ECO:0007669"/>
    <property type="project" value="TreeGrafter"/>
</dbReference>
<keyword evidence="14" id="KW-0614">Plasmid</keyword>
<evidence type="ECO:0000256" key="11">
    <source>
        <dbReference type="HAMAP-Rule" id="MF_01479"/>
    </source>
</evidence>
<keyword evidence="11" id="KW-0963">Cytoplasm</keyword>
<reference evidence="14" key="5">
    <citation type="journal article" date="2012" name="Mol. Plant Microbe Interact.">
        <title>pFiD188, the linear virulence plasmid of Rhodococcus fascians D188.</title>
        <authorList>
            <person name="Francis I."/>
            <person name="De Keyser A."/>
            <person name="De Backer P."/>
            <person name="Simon-Mateo C."/>
            <person name="Kalkus J."/>
            <person name="Pertry I."/>
            <person name="Ardiles-Diaz W."/>
            <person name="De Rycke R."/>
            <person name="Vandeputte O.M."/>
            <person name="El Jaziri M."/>
            <person name="Holsters M."/>
            <person name="Vereecke D."/>
        </authorList>
    </citation>
    <scope>NUCLEOTIDE SEQUENCE</scope>
    <source>
        <strain evidence="14">D188</strain>
        <plasmid evidence="14">pFiD188</plasmid>
    </source>
</reference>
<dbReference type="GO" id="GO:0035731">
    <property type="term" value="F:dinitrosyl-iron complex binding"/>
    <property type="evidence" value="ECO:0007669"/>
    <property type="project" value="UniProtKB-UniRule"/>
</dbReference>
<gene>
    <name evidence="11" type="primary">whiB</name>
    <name evidence="14" type="ORF">pFi_160</name>
</gene>
<dbReference type="InterPro" id="IPR003482">
    <property type="entry name" value="Whib"/>
</dbReference>
<organism evidence="14">
    <name type="scientific">Rhodococcoides fascians D188</name>
    <dbReference type="NCBI Taxonomy" id="1051973"/>
    <lineage>
        <taxon>Bacteria</taxon>
        <taxon>Bacillati</taxon>
        <taxon>Actinomycetota</taxon>
        <taxon>Actinomycetes</taxon>
        <taxon>Mycobacteriales</taxon>
        <taxon>Nocardiaceae</taxon>
        <taxon>Rhodococcoides</taxon>
    </lineage>
</organism>
<feature type="region of interest" description="Disordered" evidence="12">
    <location>
        <begin position="1"/>
        <end position="100"/>
    </location>
</feature>
<dbReference type="HAMAP" id="MF_01479">
    <property type="entry name" value="WhiB"/>
    <property type="match status" value="1"/>
</dbReference>
<dbReference type="GO" id="GO:0046872">
    <property type="term" value="F:metal ion binding"/>
    <property type="evidence" value="ECO:0007669"/>
    <property type="project" value="UniProtKB-KW"/>
</dbReference>
<dbReference type="GO" id="GO:0005737">
    <property type="term" value="C:cytoplasm"/>
    <property type="evidence" value="ECO:0007669"/>
    <property type="project" value="UniProtKB-SubCell"/>
</dbReference>
<feature type="compositionally biased region" description="Polar residues" evidence="12">
    <location>
        <begin position="1"/>
        <end position="29"/>
    </location>
</feature>
<dbReference type="PANTHER" id="PTHR38839:SF4">
    <property type="entry name" value="TRANSCRIPTIONAL REGULATOR WHIB"/>
    <property type="match status" value="1"/>
</dbReference>
<keyword evidence="4 11" id="KW-0479">Metal-binding</keyword>
<feature type="compositionally biased region" description="Low complexity" evidence="12">
    <location>
        <begin position="30"/>
        <end position="58"/>
    </location>
</feature>
<feature type="domain" description="4Fe-4S Wbl-type" evidence="13">
    <location>
        <begin position="154"/>
        <end position="211"/>
    </location>
</feature>
<dbReference type="Pfam" id="PF02467">
    <property type="entry name" value="Whib"/>
    <property type="match status" value="1"/>
</dbReference>
<protein>
    <recommendedName>
        <fullName evidence="11">Transcriptional regulator WhiB</fullName>
    </recommendedName>
</protein>
<dbReference type="GO" id="GO:0047134">
    <property type="term" value="F:protein-disulfide reductase [NAD(P)H] activity"/>
    <property type="evidence" value="ECO:0007669"/>
    <property type="project" value="TreeGrafter"/>
</dbReference>
<comment type="PTM">
    <text evidence="11">The Fe-S cluster can be nitrosylated by nitric oxide (NO).</text>
</comment>
<keyword evidence="5 11" id="KW-0408">Iron</keyword>
<evidence type="ECO:0000313" key="14">
    <source>
        <dbReference type="EMBL" id="AET25296.1"/>
    </source>
</evidence>
<geneLocation type="plasmid" evidence="14">
    <name>pFiD188</name>
</geneLocation>
<comment type="cofactor">
    <cofactor evidence="11">
        <name>[4Fe-4S] cluster</name>
        <dbReference type="ChEBI" id="CHEBI:49883"/>
    </cofactor>
    <text evidence="11">Binds 1 [4Fe-4S] cluster per subunit. Following nitrosylation of the [4Fe-4S] cluster binds 1 [4Fe-8(NO)] cluster per subunit.</text>
</comment>
<dbReference type="GO" id="GO:0045454">
    <property type="term" value="P:cell redox homeostasis"/>
    <property type="evidence" value="ECO:0007669"/>
    <property type="project" value="TreeGrafter"/>
</dbReference>
<dbReference type="GO" id="GO:0003677">
    <property type="term" value="F:DNA binding"/>
    <property type="evidence" value="ECO:0007669"/>
    <property type="project" value="UniProtKB-UniRule"/>
</dbReference>
<evidence type="ECO:0000256" key="9">
    <source>
        <dbReference type="ARBA" id="ARBA00023157"/>
    </source>
</evidence>
<reference evidence="14" key="4">
    <citation type="submission" date="2011-06" db="EMBL/GenBank/DDBJ databases">
        <authorList>
            <person name="Vereecke D.M."/>
        </authorList>
    </citation>
    <scope>NUCLEOTIDE SEQUENCE</scope>
    <source>
        <strain evidence="14">D188</strain>
        <plasmid evidence="14">pFiD188</plasmid>
    </source>
</reference>
<comment type="function">
    <text evidence="11">Acts as a transcriptional regulator. Probably redox-responsive. The apo- but not holo-form probably binds DNA.</text>
</comment>
<keyword evidence="3 11" id="KW-0004">4Fe-4S</keyword>
<comment type="PTM">
    <text evidence="11">Upon Fe-S cluster removal intramolecular disulfide bonds are formed.</text>
</comment>
<keyword evidence="9 11" id="KW-1015">Disulfide bond</keyword>
<proteinExistence type="inferred from homology"/>
<evidence type="ECO:0000256" key="7">
    <source>
        <dbReference type="ARBA" id="ARBA00023015"/>
    </source>
</evidence>
<comment type="similarity">
    <text evidence="2 11">Belongs to the WhiB family.</text>
</comment>
<dbReference type="AlphaFoldDB" id="G8JZ25"/>
<dbReference type="InterPro" id="IPR034768">
    <property type="entry name" value="4FE4S_WBL"/>
</dbReference>
<evidence type="ECO:0000256" key="6">
    <source>
        <dbReference type="ARBA" id="ARBA00023014"/>
    </source>
</evidence>
<keyword evidence="8 11" id="KW-0238">DNA-binding</keyword>
<evidence type="ECO:0000256" key="8">
    <source>
        <dbReference type="ARBA" id="ARBA00023125"/>
    </source>
</evidence>
<reference evidence="14" key="2">
    <citation type="journal article" date="2010" name="Mol. Plant Microbe Interact.">
        <title>Rhodococcus fascians impacts plant development through the dynamic fas-mediated production of a cytokinin mix.</title>
        <authorList>
            <person name="Pertry I."/>
            <person name="Vaclavikova K."/>
            <person name="Gemrotova M."/>
            <person name="Spichal L."/>
            <person name="Galuszka P."/>
            <person name="Depuydt S."/>
            <person name="Temmerman W."/>
            <person name="Stes E."/>
            <person name="De Keyser A."/>
            <person name="Riefler M."/>
            <person name="Biondi S."/>
            <person name="Novak O."/>
            <person name="Schmulling T."/>
            <person name="Strnad M."/>
            <person name="Tarkowski P."/>
            <person name="Holsters M."/>
            <person name="Vereecke D."/>
        </authorList>
    </citation>
    <scope>NUCLEOTIDE SEQUENCE</scope>
    <source>
        <strain evidence="14">D188</strain>
        <plasmid evidence="14">pFiD188</plasmid>
    </source>
</reference>
<dbReference type="PANTHER" id="PTHR38839">
    <property type="entry name" value="TRANSCRIPTIONAL REGULATOR WHID-RELATED"/>
    <property type="match status" value="1"/>
</dbReference>
<sequence length="264" mass="28344">MQQVLEPGSTSPYPDPRSTTTGHQPSRTHPQQLPQSPNPASQNSSKDGQDGQSHQQQDASILLRQNAFHPVTPTVNVPGALSAGDIDGPGSKSTGPPRVLREVSGSLDIVEPTRKRPGRPKERTQHVTPLETAIAAPLPPPAAADISSWRSDALCAQTDPEEFFPPPGGATSRAKRVCAECPARAACLAHALTYNEQHGIWGGKTPRERQELQHTTAIESRPTRHQQQALTIATLSAQNVPAESSASQLGITTRQVYRIRSRTA</sequence>
<reference evidence="14" key="3">
    <citation type="journal article" date="2011" name="Annu. Rev. Phytopathol.">
        <title>A successful bacterial coup d'etat: how Rhodococcus fascians redirects plant development.</title>
        <authorList>
            <person name="Stes E."/>
            <person name="Vandeputte O.M."/>
            <person name="El Jaziri M."/>
            <person name="Holsters M."/>
            <person name="Vereecke D."/>
        </authorList>
    </citation>
    <scope>NUCLEOTIDE SEQUENCE</scope>
    <source>
        <strain evidence="14">D188</strain>
        <plasmid evidence="14">pFiD188</plasmid>
    </source>
</reference>
<keyword evidence="10 11" id="KW-0804">Transcription</keyword>
<feature type="binding site" evidence="11">
    <location>
        <position position="181"/>
    </location>
    <ligand>
        <name>[4Fe-4S] cluster</name>
        <dbReference type="ChEBI" id="CHEBI:49883"/>
    </ligand>
</feature>
<evidence type="ECO:0000256" key="3">
    <source>
        <dbReference type="ARBA" id="ARBA00022485"/>
    </source>
</evidence>
<evidence type="ECO:0000256" key="1">
    <source>
        <dbReference type="ARBA" id="ARBA00004496"/>
    </source>
</evidence>
<evidence type="ECO:0000256" key="4">
    <source>
        <dbReference type="ARBA" id="ARBA00022723"/>
    </source>
</evidence>
<reference evidence="14" key="1">
    <citation type="journal article" date="2009" name="Proc. Natl. Acad. Sci. U.S.A.">
        <title>Identification of Rhodococcus fascians cytokinins and their modus operandi to reshape the plant.</title>
        <authorList>
            <person name="Pertry I."/>
            <person name="Vaclavikova K."/>
            <person name="Depuydt S."/>
            <person name="Galuszka P."/>
            <person name="Spichal L."/>
            <person name="Temmerman W."/>
            <person name="Stes E."/>
            <person name="Schmulling T."/>
            <person name="Kakimoto T."/>
            <person name="Van Montagu M.C."/>
            <person name="Strnad M."/>
            <person name="Holsters M."/>
            <person name="Tarkowski P."/>
            <person name="Vereecke D."/>
        </authorList>
    </citation>
    <scope>NUCLEOTIDE SEQUENCE</scope>
    <source>
        <strain evidence="14">D188</strain>
        <plasmid evidence="14">pFiD188</plasmid>
    </source>
</reference>